<evidence type="ECO:0000313" key="1">
    <source>
        <dbReference type="EMBL" id="OWQ83219.1"/>
    </source>
</evidence>
<reference evidence="1 2" key="1">
    <citation type="journal article" date="2008" name="Int. J. Syst. Evol. Microbiol.">
        <title>Description of Roseateles aquatilis sp. nov. and Roseateles terrae sp. nov., in the class Betaproteobacteria, and emended description of the genus Roseateles.</title>
        <authorList>
            <person name="Gomila M."/>
            <person name="Bowien B."/>
            <person name="Falsen E."/>
            <person name="Moore E.R."/>
            <person name="Lalucat J."/>
        </authorList>
    </citation>
    <scope>NUCLEOTIDE SEQUENCE [LARGE SCALE GENOMIC DNA]</scope>
    <source>
        <strain evidence="1 2">CCUG 48205</strain>
    </source>
</reference>
<evidence type="ECO:0000313" key="2">
    <source>
        <dbReference type="Proteomes" id="UP000197468"/>
    </source>
</evidence>
<gene>
    <name evidence="1" type="ORF">CDN99_26635</name>
</gene>
<name>A0A246ITY3_9BURK</name>
<evidence type="ECO:0008006" key="3">
    <source>
        <dbReference type="Google" id="ProtNLM"/>
    </source>
</evidence>
<dbReference type="AlphaFoldDB" id="A0A246ITY3"/>
<dbReference type="OrthoDB" id="194359at2"/>
<dbReference type="RefSeq" id="WP_088388566.1">
    <property type="nucleotide sequence ID" value="NZ_NIOF01000022.1"/>
</dbReference>
<accession>A0A246ITY3</accession>
<dbReference type="EMBL" id="NIOF01000022">
    <property type="protein sequence ID" value="OWQ83219.1"/>
    <property type="molecule type" value="Genomic_DNA"/>
</dbReference>
<dbReference type="Proteomes" id="UP000197468">
    <property type="component" value="Unassembled WGS sequence"/>
</dbReference>
<proteinExistence type="predicted"/>
<comment type="caution">
    <text evidence="1">The sequence shown here is derived from an EMBL/GenBank/DDBJ whole genome shotgun (WGS) entry which is preliminary data.</text>
</comment>
<sequence>MKQTALKPQDLLMAGRVAMATAGDSLTFATLAASLNLSASEAHASVQRGQASGLLVREFGELRANRVALMEFIVHGLKYAFPPVFGPVTTGCPTAGSAPPLAAAFAAADDLRVVWPDKDGTTRGIALCPLYPTVPEAARRDRRLYEVMALIDAIRAGASRERELAHQHLPRYFA</sequence>
<keyword evidence="2" id="KW-1185">Reference proteome</keyword>
<organism evidence="1 2">
    <name type="scientific">Roseateles aquatilis</name>
    <dbReference type="NCBI Taxonomy" id="431061"/>
    <lineage>
        <taxon>Bacteria</taxon>
        <taxon>Pseudomonadati</taxon>
        <taxon>Pseudomonadota</taxon>
        <taxon>Betaproteobacteria</taxon>
        <taxon>Burkholderiales</taxon>
        <taxon>Sphaerotilaceae</taxon>
        <taxon>Roseateles</taxon>
    </lineage>
</organism>
<protein>
    <recommendedName>
        <fullName evidence="3">HTH iclR-type domain-containing protein</fullName>
    </recommendedName>
</protein>